<sequence length="156" mass="16452">MEPASSPRRRLLLQAGAAAAAQVLVRPAAGEEAPALAALVAQFAGAQPVRAGRVKIEIAQLVDNGNVVPMRVTVDSPMTAAEHVTEIAVFNEKNPQRDVARFQLGPRAGKADVSTRIRLATSQQLVALARMNDGSVWADRADVIVVLAACIEEAKP</sequence>
<dbReference type="Gene3D" id="2.60.40.2470">
    <property type="entry name" value="SoxY domain"/>
    <property type="match status" value="1"/>
</dbReference>
<name>A0ABS1JLP1_9BURK</name>
<dbReference type="EMBL" id="JAEQND010000004">
    <property type="protein sequence ID" value="MBL0425137.1"/>
    <property type="molecule type" value="Genomic_DNA"/>
</dbReference>
<evidence type="ECO:0000313" key="2">
    <source>
        <dbReference type="EMBL" id="MBL0425137.1"/>
    </source>
</evidence>
<dbReference type="InterPro" id="IPR006311">
    <property type="entry name" value="TAT_signal"/>
</dbReference>
<dbReference type="Proteomes" id="UP000622707">
    <property type="component" value="Unassembled WGS sequence"/>
</dbReference>
<dbReference type="InterPro" id="IPR038162">
    <property type="entry name" value="SoxY_sf"/>
</dbReference>
<dbReference type="InterPro" id="IPR016568">
    <property type="entry name" value="Sulphur_oxidation_SoxY"/>
</dbReference>
<dbReference type="InterPro" id="IPR030997">
    <property type="entry name" value="SoxY_para_1"/>
</dbReference>
<keyword evidence="3" id="KW-1185">Reference proteome</keyword>
<proteinExistence type="predicted"/>
<reference evidence="2 3" key="1">
    <citation type="journal article" date="2017" name="Int. J. Syst. Evol. Microbiol.">
        <title>Ramlibacter alkalitolerans sp. nov., alkali-tolerant bacterium isolated from soil of ginseng.</title>
        <authorList>
            <person name="Lee D.H."/>
            <person name="Cha C.J."/>
        </authorList>
    </citation>
    <scope>NUCLEOTIDE SEQUENCE [LARGE SCALE GENOMIC DNA]</scope>
    <source>
        <strain evidence="2 3">KACC 19305</strain>
    </source>
</reference>
<dbReference type="NCBIfam" id="TIGR04487">
    <property type="entry name" value="SoxY_para_1"/>
    <property type="match status" value="1"/>
</dbReference>
<comment type="caution">
    <text evidence="2">The sequence shown here is derived from an EMBL/GenBank/DDBJ whole genome shotgun (WGS) entry which is preliminary data.</text>
</comment>
<feature type="domain" description="Ig-like SoxY" evidence="1">
    <location>
        <begin position="43"/>
        <end position="150"/>
    </location>
</feature>
<dbReference type="Pfam" id="PF13501">
    <property type="entry name" value="SoxY"/>
    <property type="match status" value="1"/>
</dbReference>
<accession>A0ABS1JLP1</accession>
<dbReference type="RefSeq" id="WP_201688445.1">
    <property type="nucleotide sequence ID" value="NZ_JAEQND010000004.1"/>
</dbReference>
<gene>
    <name evidence="2" type="ORF">JI746_08460</name>
</gene>
<protein>
    <submittedName>
        <fullName evidence="2">SoxY-related AACIE arm protein</fullName>
    </submittedName>
</protein>
<evidence type="ECO:0000313" key="3">
    <source>
        <dbReference type="Proteomes" id="UP000622707"/>
    </source>
</evidence>
<dbReference type="PIRSF" id="PIRSF010312">
    <property type="entry name" value="Sulphur_oxidation_SoxY"/>
    <property type="match status" value="1"/>
</dbReference>
<dbReference type="PROSITE" id="PS51318">
    <property type="entry name" value="TAT"/>
    <property type="match status" value="1"/>
</dbReference>
<dbReference type="InterPro" id="IPR032711">
    <property type="entry name" value="SoxY"/>
</dbReference>
<organism evidence="2 3">
    <name type="scientific">Ramlibacter alkalitolerans</name>
    <dbReference type="NCBI Taxonomy" id="2039631"/>
    <lineage>
        <taxon>Bacteria</taxon>
        <taxon>Pseudomonadati</taxon>
        <taxon>Pseudomonadota</taxon>
        <taxon>Betaproteobacteria</taxon>
        <taxon>Burkholderiales</taxon>
        <taxon>Comamonadaceae</taxon>
        <taxon>Ramlibacter</taxon>
    </lineage>
</organism>
<evidence type="ECO:0000259" key="1">
    <source>
        <dbReference type="Pfam" id="PF13501"/>
    </source>
</evidence>